<dbReference type="Gene3D" id="3.30.200.20">
    <property type="entry name" value="Phosphorylase Kinase, domain 1"/>
    <property type="match status" value="1"/>
</dbReference>
<dbReference type="InterPro" id="IPR008271">
    <property type="entry name" value="Ser/Thr_kinase_AS"/>
</dbReference>
<keyword evidence="9" id="KW-1185">Reference proteome</keyword>
<name>A0A914EJ01_9BILA</name>
<evidence type="ECO:0000256" key="2">
    <source>
        <dbReference type="ARBA" id="ARBA00022679"/>
    </source>
</evidence>
<dbReference type="AlphaFoldDB" id="A0A914EJ01"/>
<evidence type="ECO:0000259" key="8">
    <source>
        <dbReference type="PROSITE" id="PS50011"/>
    </source>
</evidence>
<evidence type="ECO:0000313" key="9">
    <source>
        <dbReference type="Proteomes" id="UP000887540"/>
    </source>
</evidence>
<accession>A0A914EJ01</accession>
<dbReference type="Pfam" id="PF00069">
    <property type="entry name" value="Pkinase"/>
    <property type="match status" value="1"/>
</dbReference>
<keyword evidence="5" id="KW-0067">ATP-binding</keyword>
<dbReference type="GO" id="GO:0004708">
    <property type="term" value="F:MAP kinase kinase activity"/>
    <property type="evidence" value="ECO:0007669"/>
    <property type="project" value="UniProtKB-EC"/>
</dbReference>
<dbReference type="InterPro" id="IPR011009">
    <property type="entry name" value="Kinase-like_dom_sf"/>
</dbReference>
<dbReference type="PROSITE" id="PS50011">
    <property type="entry name" value="PROTEIN_KINASE_DOM"/>
    <property type="match status" value="1"/>
</dbReference>
<evidence type="ECO:0000256" key="5">
    <source>
        <dbReference type="ARBA" id="ARBA00022840"/>
    </source>
</evidence>
<evidence type="ECO:0000313" key="10">
    <source>
        <dbReference type="WBParaSite" id="ACRNAN_scaffold8469.g13214.t1"/>
    </source>
</evidence>
<keyword evidence="4" id="KW-0418">Kinase</keyword>
<evidence type="ECO:0000256" key="4">
    <source>
        <dbReference type="ARBA" id="ARBA00022777"/>
    </source>
</evidence>
<dbReference type="GO" id="GO:0005524">
    <property type="term" value="F:ATP binding"/>
    <property type="evidence" value="ECO:0007669"/>
    <property type="project" value="UniProtKB-KW"/>
</dbReference>
<organism evidence="9 10">
    <name type="scientific">Acrobeloides nanus</name>
    <dbReference type="NCBI Taxonomy" id="290746"/>
    <lineage>
        <taxon>Eukaryota</taxon>
        <taxon>Metazoa</taxon>
        <taxon>Ecdysozoa</taxon>
        <taxon>Nematoda</taxon>
        <taxon>Chromadorea</taxon>
        <taxon>Rhabditida</taxon>
        <taxon>Tylenchina</taxon>
        <taxon>Cephalobomorpha</taxon>
        <taxon>Cephaloboidea</taxon>
        <taxon>Cephalobidae</taxon>
        <taxon>Acrobeloides</taxon>
    </lineage>
</organism>
<comment type="similarity">
    <text evidence="6">Belongs to the protein kinase superfamily. STE Ser/Thr protein kinase family. MAP kinase kinase subfamily.</text>
</comment>
<evidence type="ECO:0000256" key="6">
    <source>
        <dbReference type="ARBA" id="ARBA00038035"/>
    </source>
</evidence>
<feature type="domain" description="Protein kinase" evidence="8">
    <location>
        <begin position="88"/>
        <end position="355"/>
    </location>
</feature>
<dbReference type="SUPFAM" id="SSF56112">
    <property type="entry name" value="Protein kinase-like (PK-like)"/>
    <property type="match status" value="1"/>
</dbReference>
<evidence type="ECO:0000256" key="7">
    <source>
        <dbReference type="ARBA" id="ARBA00038999"/>
    </source>
</evidence>
<dbReference type="PROSITE" id="PS00108">
    <property type="entry name" value="PROTEIN_KINASE_ST"/>
    <property type="match status" value="1"/>
</dbReference>
<keyword evidence="1" id="KW-0723">Serine/threonine-protein kinase</keyword>
<dbReference type="InterPro" id="IPR000719">
    <property type="entry name" value="Prot_kinase_dom"/>
</dbReference>
<reference evidence="10" key="1">
    <citation type="submission" date="2022-11" db="UniProtKB">
        <authorList>
            <consortium name="WormBaseParasite"/>
        </authorList>
    </citation>
    <scope>IDENTIFICATION</scope>
</reference>
<dbReference type="Gene3D" id="1.10.510.10">
    <property type="entry name" value="Transferase(Phosphotransferase) domain 1"/>
    <property type="match status" value="1"/>
</dbReference>
<dbReference type="WBParaSite" id="ACRNAN_scaffold8469.g13214.t1">
    <property type="protein sequence ID" value="ACRNAN_scaffold8469.g13214.t1"/>
    <property type="gene ID" value="ACRNAN_scaffold8469.g13214"/>
</dbReference>
<dbReference type="PANTHER" id="PTHR48013">
    <property type="entry name" value="DUAL SPECIFICITY MITOGEN-ACTIVATED PROTEIN KINASE KINASE 5-RELATED"/>
    <property type="match status" value="1"/>
</dbReference>
<dbReference type="GO" id="GO:0004674">
    <property type="term" value="F:protein serine/threonine kinase activity"/>
    <property type="evidence" value="ECO:0007669"/>
    <property type="project" value="UniProtKB-KW"/>
</dbReference>
<keyword evidence="3" id="KW-0547">Nucleotide-binding</keyword>
<evidence type="ECO:0000256" key="3">
    <source>
        <dbReference type="ARBA" id="ARBA00022741"/>
    </source>
</evidence>
<dbReference type="PANTHER" id="PTHR48013:SF15">
    <property type="entry name" value="DUAL SPECIFICITY MITOGEN-ACTIVATED PROTEIN KINASE KINASE 4"/>
    <property type="match status" value="1"/>
</dbReference>
<dbReference type="SMART" id="SM00220">
    <property type="entry name" value="S_TKc"/>
    <property type="match status" value="1"/>
</dbReference>
<keyword evidence="2" id="KW-0808">Transferase</keyword>
<evidence type="ECO:0000256" key="1">
    <source>
        <dbReference type="ARBA" id="ARBA00022527"/>
    </source>
</evidence>
<proteinExistence type="inferred from homology"/>
<sequence length="380" mass="43483">MHVLPENEQLVAKAVKNLTDFSNSSGIKAIIREWLIEDSKNISLRSNQLKQDFEYEQQILATPLYSVTTPRLVFPGRNSEYRFNILDFDDKGEIGRTTFSVVHKCRHKPSDIVVAIKSIQLPPTASGNITEEQIKNLKREVQLLRALTYSPKITTFYGSFIYDNKLYICMEFMEMSLTKYYEQVHQEKASFPEEMLGCICVCITDALIACKSIQIMHRDVKPLNILLNRTGQIKLCDFGVSRILQESLATTIIGTMAYWPPERFTGVGSFDIRHDVWSLGITIVETALGSYPLSKNSSFNASFANMRDKTRNLKPDQFDGQLSHYSNDTMEFIHLCLQDIDNRPKYDGLTNTNFYKIYSEKKAPLDVAKIMNSIGEGYHF</sequence>
<dbReference type="Proteomes" id="UP000887540">
    <property type="component" value="Unplaced"/>
</dbReference>
<protein>
    <recommendedName>
        <fullName evidence="7">mitogen-activated protein kinase kinase</fullName>
        <ecNumber evidence="7">2.7.12.2</ecNumber>
    </recommendedName>
</protein>
<dbReference type="EC" id="2.7.12.2" evidence="7"/>
<dbReference type="FunFam" id="3.30.200.20:FF:000040">
    <property type="entry name" value="Dual specificity mitogen-activated protein kinase kinase"/>
    <property type="match status" value="1"/>
</dbReference>